<evidence type="ECO:0000256" key="1">
    <source>
        <dbReference type="ARBA" id="ARBA00011073"/>
    </source>
</evidence>
<accession>A0ABW3MUP7</accession>
<reference evidence="10" key="1">
    <citation type="journal article" date="2019" name="Int. J. Syst. Evol. Microbiol.">
        <title>The Global Catalogue of Microorganisms (GCM) 10K type strain sequencing project: providing services to taxonomists for standard genome sequencing and annotation.</title>
        <authorList>
            <consortium name="The Broad Institute Genomics Platform"/>
            <consortium name="The Broad Institute Genome Sequencing Center for Infectious Disease"/>
            <person name="Wu L."/>
            <person name="Ma J."/>
        </authorList>
    </citation>
    <scope>NUCLEOTIDE SEQUENCE [LARGE SCALE GENOMIC DNA]</scope>
    <source>
        <strain evidence="10">CCUG 57508</strain>
    </source>
</reference>
<proteinExistence type="inferred from homology"/>
<feature type="active site" description="Charge relay system" evidence="5">
    <location>
        <position position="243"/>
    </location>
</feature>
<evidence type="ECO:0000256" key="6">
    <source>
        <dbReference type="SAM" id="MobiDB-lite"/>
    </source>
</evidence>
<dbReference type="PANTHER" id="PTHR43806:SF11">
    <property type="entry name" value="CEREVISIN-RELATED"/>
    <property type="match status" value="1"/>
</dbReference>
<dbReference type="PROSITE" id="PS51892">
    <property type="entry name" value="SUBTILASE"/>
    <property type="match status" value="1"/>
</dbReference>
<dbReference type="SUPFAM" id="SSF52743">
    <property type="entry name" value="Subtilisin-like"/>
    <property type="match status" value="1"/>
</dbReference>
<keyword evidence="7" id="KW-0732">Signal</keyword>
<dbReference type="PANTHER" id="PTHR43806">
    <property type="entry name" value="PEPTIDASE S8"/>
    <property type="match status" value="1"/>
</dbReference>
<dbReference type="InterPro" id="IPR036852">
    <property type="entry name" value="Peptidase_S8/S53_dom_sf"/>
</dbReference>
<gene>
    <name evidence="9" type="ORF">ACFQ2V_05660</name>
</gene>
<feature type="region of interest" description="Disordered" evidence="6">
    <location>
        <begin position="258"/>
        <end position="297"/>
    </location>
</feature>
<dbReference type="RefSeq" id="WP_386051542.1">
    <property type="nucleotide sequence ID" value="NZ_JBHTKH010000002.1"/>
</dbReference>
<keyword evidence="10" id="KW-1185">Reference proteome</keyword>
<dbReference type="Proteomes" id="UP001597046">
    <property type="component" value="Unassembled WGS sequence"/>
</dbReference>
<evidence type="ECO:0000256" key="3">
    <source>
        <dbReference type="ARBA" id="ARBA00022801"/>
    </source>
</evidence>
<dbReference type="PROSITE" id="PS00138">
    <property type="entry name" value="SUBTILASE_SER"/>
    <property type="match status" value="1"/>
</dbReference>
<comment type="caution">
    <text evidence="9">The sequence shown here is derived from an EMBL/GenBank/DDBJ whole genome shotgun (WGS) entry which is preliminary data.</text>
</comment>
<feature type="active site" description="Charge relay system" evidence="5">
    <location>
        <position position="277"/>
    </location>
</feature>
<evidence type="ECO:0000313" key="9">
    <source>
        <dbReference type="EMBL" id="MFD1053788.1"/>
    </source>
</evidence>
<feature type="active site" description="Charge relay system" evidence="5">
    <location>
        <position position="450"/>
    </location>
</feature>
<keyword evidence="2 5" id="KW-0645">Protease</keyword>
<sequence length="1268" mass="130327">MRPNWRTTLGAATVAVLAATAAAPTSAFGQGTSDRDRPIVGSAAATTSTRPATSSPRTVTLVTGDRVLVTGAGTDSPGVTVLPGDDGSVPLVETRRVGKDVYVYPADAASVIASGSVDEELFNVTGLVTMGYDDASTKTLPVIARYSSAVDVARSAPVTPKGAARVRTLRSVDGVAMKADKARAREFWADATSRSSAAGARLQKLWLDGKVRKSLDQSTKQVNAPQAWALGLTGTGTKVAVLDTGADAQHPDLAGRITGSQDFTDSPGGALSDVDGHGTHTASTVGGSGAASGGARKGVAPDTDLLIGKVLDDYGSGSYSQIVAGMEWAVAQHADVVSMSLGAPGDPGQCDDPIATAAQDLSTSSTSLFVIAAGNSGPGNNTVSTPACAPASLAVGAVDRDDATAYFSSRGPVANTHVLKPEIAAPGVGISAARSGGRGDDAYIGMSGTSMATPHVAGAAAIVKQAHPTWTGAQVKAALVSSADPSIPGDVRQVGAGRLDVLAAVKEPVTSSAVQGGSFAWPHTAAQTTKVDVPYTNLSGTPVTLRLAVTRVTGDDGTAVRSTVATLAATTVTVPAGATRSVPLALTPAAKLGAAQYGDLTGRVVATDATSGSEVVSTPFSLYVAPQTVSLTIKMVDRLGRPAAGASTVDVINTDSPKGERRYNEGQSALTYAVRPGTYLLSGYVQSPDSETSNVLGSIAYFARPQMTISGDTTVTFDATKAHRIDVRTDRPSEARASVLSFTRRWDDFWIHSGSMTGGSGLGALYADVQGTAKDGTWEFGTWSRRYAPAVASMSVTGGPALHPIAPDKTAAGLDGTAGAPVVDAGAGTAADLTAARVKDKVALVRLPSETGNLTSAMTNLVNGSGAKAVLLYRPAEGRWAPSTGFQPVSVAAYSLPMVEGDALKARLAAAPGGEVPLRWTATARSPYVYNLGFTQSTPFTDDKTYVVQDRKLGRTDARYTAMGLDTAFLDHVQADRPDGTSLGVSNFEALPVPGTRTEYYTDGGTQWSQLVISSFPFGEAMLGTKHTYPAGSVRSEAWHGGIVGPTAIQDENGVEQLTAERQGGLMGFAPQMYGDDWGHVAVPGSFGDAGSLELSRDGEVIGRSAWTSGVFEVPAEDSAYALTLRQSKFPSSAPFWKRSTQVTTTWGFRSALEPDVFSRGLPLLFPRVSLPEDGLKTLPAVAGQVLPIRVTGHAGYQPGEVVAAAFAVSYDGGSTWVDVPVTHNDGAWSAVVDHTGAAGRTVATRVSVTDSKGASVTQTVQAAYAVR</sequence>
<keyword evidence="4 5" id="KW-0720">Serine protease</keyword>
<dbReference type="EMBL" id="JBHTKH010000002">
    <property type="protein sequence ID" value="MFD1053788.1"/>
    <property type="molecule type" value="Genomic_DNA"/>
</dbReference>
<organism evidence="9 10">
    <name type="scientific">Terrabacter terrigena</name>
    <dbReference type="NCBI Taxonomy" id="574718"/>
    <lineage>
        <taxon>Bacteria</taxon>
        <taxon>Bacillati</taxon>
        <taxon>Actinomycetota</taxon>
        <taxon>Actinomycetes</taxon>
        <taxon>Micrococcales</taxon>
        <taxon>Intrasporangiaceae</taxon>
        <taxon>Terrabacter</taxon>
    </lineage>
</organism>
<evidence type="ECO:0000313" key="10">
    <source>
        <dbReference type="Proteomes" id="UP001597046"/>
    </source>
</evidence>
<feature type="domain" description="Peptidase S8/S53" evidence="8">
    <location>
        <begin position="234"/>
        <end position="497"/>
    </location>
</feature>
<dbReference type="Gene3D" id="3.40.50.200">
    <property type="entry name" value="Peptidase S8/S53 domain"/>
    <property type="match status" value="1"/>
</dbReference>
<dbReference type="InterPro" id="IPR023828">
    <property type="entry name" value="Peptidase_S8_Ser-AS"/>
</dbReference>
<dbReference type="Pfam" id="PF00082">
    <property type="entry name" value="Peptidase_S8"/>
    <property type="match status" value="1"/>
</dbReference>
<comment type="similarity">
    <text evidence="1 5">Belongs to the peptidase S8 family.</text>
</comment>
<evidence type="ECO:0000256" key="2">
    <source>
        <dbReference type="ARBA" id="ARBA00022670"/>
    </source>
</evidence>
<feature type="compositionally biased region" description="Gly residues" evidence="6">
    <location>
        <begin position="286"/>
        <end position="296"/>
    </location>
</feature>
<dbReference type="InterPro" id="IPR000209">
    <property type="entry name" value="Peptidase_S8/S53_dom"/>
</dbReference>
<evidence type="ECO:0000256" key="7">
    <source>
        <dbReference type="SAM" id="SignalP"/>
    </source>
</evidence>
<dbReference type="InterPro" id="IPR046450">
    <property type="entry name" value="PA_dom_sf"/>
</dbReference>
<keyword evidence="3 5" id="KW-0378">Hydrolase</keyword>
<dbReference type="Gene3D" id="3.50.30.30">
    <property type="match status" value="1"/>
</dbReference>
<evidence type="ECO:0000256" key="5">
    <source>
        <dbReference type="PROSITE-ProRule" id="PRU01240"/>
    </source>
</evidence>
<dbReference type="InterPro" id="IPR015500">
    <property type="entry name" value="Peptidase_S8_subtilisin-rel"/>
</dbReference>
<dbReference type="InterPro" id="IPR050131">
    <property type="entry name" value="Peptidase_S8_subtilisin-like"/>
</dbReference>
<dbReference type="SUPFAM" id="SSF52025">
    <property type="entry name" value="PA domain"/>
    <property type="match status" value="1"/>
</dbReference>
<evidence type="ECO:0000256" key="4">
    <source>
        <dbReference type="ARBA" id="ARBA00022825"/>
    </source>
</evidence>
<name>A0ABW3MUP7_9MICO</name>
<protein>
    <submittedName>
        <fullName evidence="9">S8 family serine peptidase</fullName>
    </submittedName>
</protein>
<feature type="signal peptide" evidence="7">
    <location>
        <begin position="1"/>
        <end position="27"/>
    </location>
</feature>
<feature type="chain" id="PRO_5045300111" evidence="7">
    <location>
        <begin position="28"/>
        <end position="1268"/>
    </location>
</feature>
<dbReference type="PRINTS" id="PR00723">
    <property type="entry name" value="SUBTILISIN"/>
</dbReference>
<evidence type="ECO:0000259" key="8">
    <source>
        <dbReference type="Pfam" id="PF00082"/>
    </source>
</evidence>